<evidence type="ECO:0000313" key="1">
    <source>
        <dbReference type="EMBL" id="MDO7841074.1"/>
    </source>
</evidence>
<dbReference type="Proteomes" id="UP001176468">
    <property type="component" value="Unassembled WGS sequence"/>
</dbReference>
<proteinExistence type="predicted"/>
<protein>
    <submittedName>
        <fullName evidence="1">Uncharacterized protein</fullName>
    </submittedName>
</protein>
<dbReference type="EMBL" id="JAUQSZ010000001">
    <property type="protein sequence ID" value="MDO7841074.1"/>
    <property type="molecule type" value="Genomic_DNA"/>
</dbReference>
<organism evidence="1 2">
    <name type="scientific">Sphingomonas immobilis</name>
    <dbReference type="NCBI Taxonomy" id="3063997"/>
    <lineage>
        <taxon>Bacteria</taxon>
        <taxon>Pseudomonadati</taxon>
        <taxon>Pseudomonadota</taxon>
        <taxon>Alphaproteobacteria</taxon>
        <taxon>Sphingomonadales</taxon>
        <taxon>Sphingomonadaceae</taxon>
        <taxon>Sphingomonas</taxon>
    </lineage>
</organism>
<evidence type="ECO:0000313" key="2">
    <source>
        <dbReference type="Proteomes" id="UP001176468"/>
    </source>
</evidence>
<comment type="caution">
    <text evidence="1">The sequence shown here is derived from an EMBL/GenBank/DDBJ whole genome shotgun (WGS) entry which is preliminary data.</text>
</comment>
<accession>A0ABT8ZU29</accession>
<name>A0ABT8ZU29_9SPHN</name>
<dbReference type="RefSeq" id="WP_304559472.1">
    <property type="nucleotide sequence ID" value="NZ_JAUQSZ010000001.1"/>
</dbReference>
<keyword evidence="2" id="KW-1185">Reference proteome</keyword>
<sequence>MTVATMPTFGITDCQFTIQRNDFLSPENNGRLRGVTAGFPVWQLMVALQNMALPQGDAWQAFVDGLDGVQRPFLAYDVARAMPRFHSAGIPFTARPAGWSKVLDSDGNMVVTLEECMRGMVLSPRDYIGFEWGDTGRALARVSRGGVADVDGNLSAIVKPALPAFVPADAQANLLRPTAMFRLDTGNTKLTEPTYEGFYPAGGQISAYQDVAP</sequence>
<reference evidence="1" key="1">
    <citation type="submission" date="2023-07" db="EMBL/GenBank/DDBJ databases">
        <authorList>
            <person name="Kim M.K."/>
        </authorList>
    </citation>
    <scope>NUCLEOTIDE SEQUENCE</scope>
    <source>
        <strain evidence="1">CA1-15</strain>
    </source>
</reference>
<gene>
    <name evidence="1" type="ORF">Q5H94_01935</name>
</gene>